<dbReference type="RefSeq" id="WP_011565580.1">
    <property type="nucleotide sequence ID" value="NC_008148.1"/>
</dbReference>
<dbReference type="OrthoDB" id="5244666at2"/>
<protein>
    <submittedName>
        <fullName evidence="1">Uncharacterized protein</fullName>
    </submittedName>
</protein>
<dbReference type="AlphaFoldDB" id="Q1ASQ7"/>
<dbReference type="EMBL" id="CP000386">
    <property type="protein sequence ID" value="ABG05571.1"/>
    <property type="molecule type" value="Genomic_DNA"/>
</dbReference>
<organism evidence="1 2">
    <name type="scientific">Rubrobacter xylanophilus (strain DSM 9941 / JCM 11954 / NBRC 16129 / PRD-1)</name>
    <dbReference type="NCBI Taxonomy" id="266117"/>
    <lineage>
        <taxon>Bacteria</taxon>
        <taxon>Bacillati</taxon>
        <taxon>Actinomycetota</taxon>
        <taxon>Rubrobacteria</taxon>
        <taxon>Rubrobacterales</taxon>
        <taxon>Rubrobacteraceae</taxon>
        <taxon>Rubrobacter</taxon>
    </lineage>
</organism>
<evidence type="ECO:0000313" key="1">
    <source>
        <dbReference type="EMBL" id="ABG05571.1"/>
    </source>
</evidence>
<keyword evidence="2" id="KW-1185">Reference proteome</keyword>
<evidence type="ECO:0000313" key="2">
    <source>
        <dbReference type="Proteomes" id="UP000006637"/>
    </source>
</evidence>
<gene>
    <name evidence="1" type="ordered locus">Rxyl_2654</name>
</gene>
<sequence length="79" mass="8460">MPYLEGYLRAEGAGEAGHTGYVFEIEVDMSAVENAGELVGEQLAITGDVEMVDLPSRGKILVFKVTSAATIEEEPEEEA</sequence>
<dbReference type="KEGG" id="rxy:Rxyl_2654"/>
<dbReference type="HOGENOM" id="CLU_2635857_0_0_11"/>
<accession>Q1ASQ7</accession>
<reference evidence="1 2" key="1">
    <citation type="submission" date="2006-06" db="EMBL/GenBank/DDBJ databases">
        <title>Complete sequence of Rubrobacter xylanophilus DSM 9941.</title>
        <authorList>
            <consortium name="US DOE Joint Genome Institute"/>
            <person name="Copeland A."/>
            <person name="Lucas S."/>
            <person name="Lapidus A."/>
            <person name="Barry K."/>
            <person name="Detter J.C."/>
            <person name="Glavina del Rio T."/>
            <person name="Hammon N."/>
            <person name="Israni S."/>
            <person name="Dalin E."/>
            <person name="Tice H."/>
            <person name="Pitluck S."/>
            <person name="Munk A.C."/>
            <person name="Brettin T."/>
            <person name="Bruce D."/>
            <person name="Han C."/>
            <person name="Tapia R."/>
            <person name="Gilna P."/>
            <person name="Schmutz J."/>
            <person name="Larimer F."/>
            <person name="Land M."/>
            <person name="Hauser L."/>
            <person name="Kyrpides N."/>
            <person name="Lykidis A."/>
            <person name="da Costa M.S."/>
            <person name="Rainey F.A."/>
            <person name="Empadinhas N."/>
            <person name="Jolivet E."/>
            <person name="Battista J.R."/>
            <person name="Richardson P."/>
        </authorList>
    </citation>
    <scope>NUCLEOTIDE SEQUENCE [LARGE SCALE GENOMIC DNA]</scope>
    <source>
        <strain evidence="2">DSM 9941 / NBRC 16129 / PRD-1</strain>
    </source>
</reference>
<name>Q1ASQ7_RUBXD</name>
<proteinExistence type="predicted"/>
<dbReference type="Proteomes" id="UP000006637">
    <property type="component" value="Chromosome"/>
</dbReference>